<dbReference type="SUPFAM" id="SSF82199">
    <property type="entry name" value="SET domain"/>
    <property type="match status" value="1"/>
</dbReference>
<evidence type="ECO:0000256" key="4">
    <source>
        <dbReference type="SAM" id="MobiDB-lite"/>
    </source>
</evidence>
<dbReference type="PROSITE" id="PS50280">
    <property type="entry name" value="SET"/>
    <property type="match status" value="1"/>
</dbReference>
<dbReference type="InterPro" id="IPR001214">
    <property type="entry name" value="SET_dom"/>
</dbReference>
<protein>
    <recommendedName>
        <fullName evidence="5">SET domain-containing protein</fullName>
    </recommendedName>
</protein>
<dbReference type="AlphaFoldDB" id="A0A383VMN4"/>
<name>A0A383VMN4_TETOB</name>
<organism evidence="6 7">
    <name type="scientific">Tetradesmus obliquus</name>
    <name type="common">Green alga</name>
    <name type="synonym">Acutodesmus obliquus</name>
    <dbReference type="NCBI Taxonomy" id="3088"/>
    <lineage>
        <taxon>Eukaryota</taxon>
        <taxon>Viridiplantae</taxon>
        <taxon>Chlorophyta</taxon>
        <taxon>core chlorophytes</taxon>
        <taxon>Chlorophyceae</taxon>
        <taxon>CS clade</taxon>
        <taxon>Sphaeropleales</taxon>
        <taxon>Scenedesmaceae</taxon>
        <taxon>Tetradesmus</taxon>
    </lineage>
</organism>
<accession>A0A383VMN4</accession>
<dbReference type="InterPro" id="IPR046341">
    <property type="entry name" value="SET_dom_sf"/>
</dbReference>
<keyword evidence="7" id="KW-1185">Reference proteome</keyword>
<proteinExistence type="predicted"/>
<keyword evidence="1" id="KW-0489">Methyltransferase</keyword>
<feature type="region of interest" description="Disordered" evidence="4">
    <location>
        <begin position="308"/>
        <end position="332"/>
    </location>
</feature>
<feature type="compositionally biased region" description="Basic residues" evidence="4">
    <location>
        <begin position="374"/>
        <end position="395"/>
    </location>
</feature>
<dbReference type="EMBL" id="FNXT01000657">
    <property type="protein sequence ID" value="SZX65676.1"/>
    <property type="molecule type" value="Genomic_DNA"/>
</dbReference>
<keyword evidence="2" id="KW-0808">Transferase</keyword>
<reference evidence="6 7" key="1">
    <citation type="submission" date="2016-10" db="EMBL/GenBank/DDBJ databases">
        <authorList>
            <person name="Cai Z."/>
        </authorList>
    </citation>
    <scope>NUCLEOTIDE SEQUENCE [LARGE SCALE GENOMIC DNA]</scope>
</reference>
<dbReference type="GO" id="GO:0042799">
    <property type="term" value="F:histone H4K20 methyltransferase activity"/>
    <property type="evidence" value="ECO:0007669"/>
    <property type="project" value="TreeGrafter"/>
</dbReference>
<dbReference type="PANTHER" id="PTHR46402:SF2">
    <property type="entry name" value="HISTONE-LYSINE N-TRIMETHYLTRANSFERASE SMYD5"/>
    <property type="match status" value="1"/>
</dbReference>
<evidence type="ECO:0000256" key="2">
    <source>
        <dbReference type="ARBA" id="ARBA00022679"/>
    </source>
</evidence>
<dbReference type="STRING" id="3088.A0A383VMN4"/>
<dbReference type="Pfam" id="PF00856">
    <property type="entry name" value="SET"/>
    <property type="match status" value="1"/>
</dbReference>
<evidence type="ECO:0000313" key="6">
    <source>
        <dbReference type="EMBL" id="SZX65676.1"/>
    </source>
</evidence>
<dbReference type="CDD" id="cd20071">
    <property type="entry name" value="SET_SMYD"/>
    <property type="match status" value="1"/>
</dbReference>
<gene>
    <name evidence="6" type="ORF">BQ4739_LOCUS6148</name>
</gene>
<dbReference type="GO" id="GO:0032259">
    <property type="term" value="P:methylation"/>
    <property type="evidence" value="ECO:0007669"/>
    <property type="project" value="UniProtKB-KW"/>
</dbReference>
<feature type="domain" description="SET" evidence="5">
    <location>
        <begin position="9"/>
        <end position="240"/>
    </location>
</feature>
<dbReference type="Proteomes" id="UP000256970">
    <property type="component" value="Unassembled WGS sequence"/>
</dbReference>
<sequence>MGDTEPVLPPLTNRTTVKDHSSYGRSAFASENIKRGELVICEEPLLSFNATADSKVVIGLMKQLQAYLEAHRELLPEASMIHQDDWASTLNFYLAYCKADEATQQLVLQEMFNTPGGDDVASASPLRRTAVEAQAFAGMAPEITKVLKIFAAVAASSGGAAAAAEVKPASDDPQLVQRVLLASELNVHSMGGGGAMYKAGSKLAHTCDTPNTYYLSYKGRGCHIALRDIAAGELLTTTYLVPEVQLLSVFGRKRYLWDAFAFDCACQRCTSQIDKLSAYPCNRCATPAVARSKDGLLPNLMPGLNYQAPASSSSSSAADGASSSSSSGGAEVPGLLLFDPRKADPAVMRTHYVAAKQEPSCCGCDHDHGDGHDHHHHHHHGHDHSHNGHSHKHEHKATGAAAAGAAAAGAGATEGGEEAAAAAAAGPACWQCNKCGLQLPDRDLDIVGDYEAVRDAQVRFERWAYNAALHFDPQGEHADKELAKVRVLLGPYHWALHFIFMRQNDLFTSIVRSVGMQLAQTGKLPAQYLHYLVNAVAGLQLNVNATWAWLTGPAGMAVPAAAAIMAPMLMRASMSLADTASELLRNPRYAASQAELLRRMQDLAADLLAKAEPGLERYEAWPLPEQHPLLRMLAQVRARAAKTAEMVPAAGGGAGGLNMDQLLDFLPASGGGGGSGGKAAAGKAAAAGAAAAGGAGKAKGKKKAGGKK</sequence>
<keyword evidence="3" id="KW-0949">S-adenosyl-L-methionine</keyword>
<feature type="compositionally biased region" description="Low complexity" evidence="4">
    <location>
        <begin position="310"/>
        <end position="330"/>
    </location>
</feature>
<dbReference type="GO" id="GO:0045814">
    <property type="term" value="P:negative regulation of gene expression, epigenetic"/>
    <property type="evidence" value="ECO:0007669"/>
    <property type="project" value="TreeGrafter"/>
</dbReference>
<evidence type="ECO:0000256" key="3">
    <source>
        <dbReference type="ARBA" id="ARBA00022691"/>
    </source>
</evidence>
<dbReference type="Gene3D" id="2.170.270.10">
    <property type="entry name" value="SET domain"/>
    <property type="match status" value="1"/>
</dbReference>
<dbReference type="PANTHER" id="PTHR46402">
    <property type="entry name" value="SET AND MYND DOMAIN-CONTAINING PROTEIN 5"/>
    <property type="match status" value="1"/>
</dbReference>
<feature type="region of interest" description="Disordered" evidence="4">
    <location>
        <begin position="370"/>
        <end position="406"/>
    </location>
</feature>
<evidence type="ECO:0000313" key="7">
    <source>
        <dbReference type="Proteomes" id="UP000256970"/>
    </source>
</evidence>
<evidence type="ECO:0000256" key="1">
    <source>
        <dbReference type="ARBA" id="ARBA00022603"/>
    </source>
</evidence>
<evidence type="ECO:0000259" key="5">
    <source>
        <dbReference type="PROSITE" id="PS50280"/>
    </source>
</evidence>